<dbReference type="NCBIfam" id="TIGR00847">
    <property type="entry name" value="ccoS"/>
    <property type="match status" value="1"/>
</dbReference>
<keyword evidence="2" id="KW-1133">Transmembrane helix</keyword>
<dbReference type="Pfam" id="PF03597">
    <property type="entry name" value="FixS"/>
    <property type="match status" value="1"/>
</dbReference>
<dbReference type="AlphaFoldDB" id="A0A3B0Y3E3"/>
<keyword evidence="2" id="KW-0472">Membrane</keyword>
<evidence type="ECO:0000256" key="1">
    <source>
        <dbReference type="SAM" id="MobiDB-lite"/>
    </source>
</evidence>
<accession>A0A3B0Y3E3</accession>
<feature type="transmembrane region" description="Helical" evidence="2">
    <location>
        <begin position="6"/>
        <end position="26"/>
    </location>
</feature>
<reference evidence="3" key="1">
    <citation type="submission" date="2018-06" db="EMBL/GenBank/DDBJ databases">
        <authorList>
            <person name="Zhirakovskaya E."/>
        </authorList>
    </citation>
    <scope>NUCLEOTIDE SEQUENCE</scope>
</reference>
<keyword evidence="2" id="KW-0812">Transmembrane</keyword>
<dbReference type="InterPro" id="IPR004714">
    <property type="entry name" value="Cyt_oxidase_maturation_cbb3"/>
</dbReference>
<dbReference type="PANTHER" id="PTHR41532">
    <property type="entry name" value="FIXS PROTEIN"/>
    <property type="match status" value="1"/>
</dbReference>
<evidence type="ECO:0000313" key="3">
    <source>
        <dbReference type="EMBL" id="VAW70923.1"/>
    </source>
</evidence>
<sequence>MDVIYGLIPLMLILGLAGVVIFIWSVRSGQYDDLEGDANRILMDEDDPLLPANQSDNKQAGPSEDKGKPPHKGVWPDAD</sequence>
<proteinExistence type="predicted"/>
<dbReference type="EMBL" id="UOFI01000211">
    <property type="protein sequence ID" value="VAW70923.1"/>
    <property type="molecule type" value="Genomic_DNA"/>
</dbReference>
<organism evidence="3">
    <name type="scientific">hydrothermal vent metagenome</name>
    <dbReference type="NCBI Taxonomy" id="652676"/>
    <lineage>
        <taxon>unclassified sequences</taxon>
        <taxon>metagenomes</taxon>
        <taxon>ecological metagenomes</taxon>
    </lineage>
</organism>
<protein>
    <submittedName>
        <fullName evidence="3">Type cbb3 cytochrome oxidase biogenesis protein CcoS, involved in heme b insertion</fullName>
    </submittedName>
</protein>
<evidence type="ECO:0000256" key="2">
    <source>
        <dbReference type="SAM" id="Phobius"/>
    </source>
</evidence>
<name>A0A3B0Y3E3_9ZZZZ</name>
<feature type="region of interest" description="Disordered" evidence="1">
    <location>
        <begin position="45"/>
        <end position="79"/>
    </location>
</feature>
<dbReference type="PANTHER" id="PTHR41532:SF1">
    <property type="entry name" value="FIXS PROTEIN"/>
    <property type="match status" value="1"/>
</dbReference>
<gene>
    <name evidence="3" type="ORF">MNBD_GAMMA09-3918</name>
</gene>